<dbReference type="AlphaFoldDB" id="A0A183API5"/>
<keyword evidence="2" id="KW-1185">Reference proteome</keyword>
<dbReference type="OrthoDB" id="5983572at2759"/>
<accession>A0A183API5</accession>
<evidence type="ECO:0000313" key="2">
    <source>
        <dbReference type="Proteomes" id="UP000272942"/>
    </source>
</evidence>
<protein>
    <submittedName>
        <fullName evidence="3">Vacuolar protein sorting-associated protein 54</fullName>
    </submittedName>
</protein>
<reference evidence="3" key="1">
    <citation type="submission" date="2016-06" db="UniProtKB">
        <authorList>
            <consortium name="WormBaseParasite"/>
        </authorList>
    </citation>
    <scope>IDENTIFICATION</scope>
</reference>
<dbReference type="EMBL" id="UZAN01046580">
    <property type="protein sequence ID" value="VDP84338.1"/>
    <property type="molecule type" value="Genomic_DNA"/>
</dbReference>
<evidence type="ECO:0000313" key="1">
    <source>
        <dbReference type="EMBL" id="VDP84338.1"/>
    </source>
</evidence>
<dbReference type="WBParaSite" id="ECPE_0000889801-mRNA-1">
    <property type="protein sequence ID" value="ECPE_0000889801-mRNA-1"/>
    <property type="gene ID" value="ECPE_0000889801"/>
</dbReference>
<name>A0A183API5_9TREM</name>
<proteinExistence type="predicted"/>
<dbReference type="Proteomes" id="UP000272942">
    <property type="component" value="Unassembled WGS sequence"/>
</dbReference>
<organism evidence="3">
    <name type="scientific">Echinostoma caproni</name>
    <dbReference type="NCBI Taxonomy" id="27848"/>
    <lineage>
        <taxon>Eukaryota</taxon>
        <taxon>Metazoa</taxon>
        <taxon>Spiralia</taxon>
        <taxon>Lophotrochozoa</taxon>
        <taxon>Platyhelminthes</taxon>
        <taxon>Trematoda</taxon>
        <taxon>Digenea</taxon>
        <taxon>Plagiorchiida</taxon>
        <taxon>Echinostomata</taxon>
        <taxon>Echinostomatoidea</taxon>
        <taxon>Echinostomatidae</taxon>
        <taxon>Echinostoma</taxon>
    </lineage>
</organism>
<reference evidence="1 2" key="2">
    <citation type="submission" date="2018-11" db="EMBL/GenBank/DDBJ databases">
        <authorList>
            <consortium name="Pathogen Informatics"/>
        </authorList>
    </citation>
    <scope>NUCLEOTIDE SEQUENCE [LARGE SCALE GENOMIC DNA]</scope>
    <source>
        <strain evidence="1 2">Egypt</strain>
    </source>
</reference>
<evidence type="ECO:0000313" key="3">
    <source>
        <dbReference type="WBParaSite" id="ECPE_0000889801-mRNA-1"/>
    </source>
</evidence>
<gene>
    <name evidence="1" type="ORF">ECPE_LOCUS8870</name>
</gene>
<sequence length="510" mass="56991">MSLFSHFQDLDFDPTPNYKLDFDWSASSRALPPVPHQPVTTMRRYNPSNNRQPHWVSEAKHMRWNNGPDRMPSSTITQFARNPTSYKATSQTYPNFEKLDHRDADEHSVMSVSSVDSAMTDTEKMKTGLLKEQQDILAALRSRSSYVRFFSPLKKRIEEHSKRVFASVRTDRSHGAVDTTVCTYNLALLVQDLTVIHQICGLLTTSSKDSPDAGLTRKFLLLRKTAEDVTARLGSIVREVESHSSPNSGELPRLLQLVSQTVESLDAAVLANAPLLFSPTKVLRRANSSHRPYMPDRTLETTRSLSSSVPQLNELDKAKVNAGLEELKRLDPQQFKTFQNGIQSLKQRCDTSTSLAHRFLKELQDHDWSPNSNKDPKSPLTPNFLTLQVKNTLHQSSLLVRAIAEFCSTVCGVGESLTLVDKNDCRRKIAVELENRGSAICEALKGLVIQAKEATSHLRSDGLDQMDSTKTVLPMPGPVWQRLLGSTRSVCMSLTAVNKILSSYVASATE</sequence>